<dbReference type="RefSeq" id="WP_192768891.1">
    <property type="nucleotide sequence ID" value="NZ_JADBEB010000001.1"/>
</dbReference>
<evidence type="ECO:0000313" key="3">
    <source>
        <dbReference type="Proteomes" id="UP000649753"/>
    </source>
</evidence>
<reference evidence="2" key="1">
    <citation type="submission" date="2020-10" db="EMBL/GenBank/DDBJ databases">
        <title>Sequencing the genomes of 1000 actinobacteria strains.</title>
        <authorList>
            <person name="Klenk H.-P."/>
        </authorList>
    </citation>
    <scope>NUCLEOTIDE SEQUENCE</scope>
    <source>
        <strain evidence="2">DSM 46832</strain>
    </source>
</reference>
<protein>
    <submittedName>
        <fullName evidence="2">Uncharacterized protein</fullName>
    </submittedName>
</protein>
<dbReference type="AlphaFoldDB" id="A0A927MCU5"/>
<feature type="chain" id="PRO_5037657317" evidence="1">
    <location>
        <begin position="30"/>
        <end position="80"/>
    </location>
</feature>
<evidence type="ECO:0000313" key="2">
    <source>
        <dbReference type="EMBL" id="MBE1489413.1"/>
    </source>
</evidence>
<comment type="caution">
    <text evidence="2">The sequence shown here is derived from an EMBL/GenBank/DDBJ whole genome shotgun (WGS) entry which is preliminary data.</text>
</comment>
<proteinExistence type="predicted"/>
<dbReference type="Proteomes" id="UP000649753">
    <property type="component" value="Unassembled WGS sequence"/>
</dbReference>
<accession>A0A927MCU5</accession>
<feature type="signal peptide" evidence="1">
    <location>
        <begin position="1"/>
        <end position="29"/>
    </location>
</feature>
<gene>
    <name evidence="2" type="ORF">H4W31_005051</name>
</gene>
<organism evidence="2 3">
    <name type="scientific">Plantactinospora soyae</name>
    <dbReference type="NCBI Taxonomy" id="1544732"/>
    <lineage>
        <taxon>Bacteria</taxon>
        <taxon>Bacillati</taxon>
        <taxon>Actinomycetota</taxon>
        <taxon>Actinomycetes</taxon>
        <taxon>Micromonosporales</taxon>
        <taxon>Micromonosporaceae</taxon>
        <taxon>Plantactinospora</taxon>
    </lineage>
</organism>
<evidence type="ECO:0000256" key="1">
    <source>
        <dbReference type="SAM" id="SignalP"/>
    </source>
</evidence>
<name>A0A927MCU5_9ACTN</name>
<sequence>MTTLWRLGTVGLAAILVGPLVASHPTASAAAAADTRFLVTYFATPHKSQLTGQRWSGCGEPDGGWGNTSAHFTISHPPCA</sequence>
<keyword evidence="1" id="KW-0732">Signal</keyword>
<dbReference type="EMBL" id="JADBEB010000001">
    <property type="protein sequence ID" value="MBE1489413.1"/>
    <property type="molecule type" value="Genomic_DNA"/>
</dbReference>
<keyword evidence="3" id="KW-1185">Reference proteome</keyword>